<evidence type="ECO:0000256" key="3">
    <source>
        <dbReference type="ARBA" id="ARBA00022989"/>
    </source>
</evidence>
<evidence type="ECO:0000256" key="4">
    <source>
        <dbReference type="ARBA" id="ARBA00023136"/>
    </source>
</evidence>
<keyword evidence="4 5" id="KW-0472">Membrane</keyword>
<dbReference type="Proteomes" id="UP000233293">
    <property type="component" value="Unassembled WGS sequence"/>
</dbReference>
<dbReference type="GO" id="GO:0016020">
    <property type="term" value="C:membrane"/>
    <property type="evidence" value="ECO:0007669"/>
    <property type="project" value="UniProtKB-SubCell"/>
</dbReference>
<dbReference type="InterPro" id="IPR021147">
    <property type="entry name" value="DUF697"/>
</dbReference>
<accession>A0A2N3PP82</accession>
<proteinExistence type="predicted"/>
<evidence type="ECO:0000313" key="7">
    <source>
        <dbReference type="Proteomes" id="UP000233293"/>
    </source>
</evidence>
<reference evidence="7" key="1">
    <citation type="submission" date="2017-12" db="EMBL/GenBank/DDBJ databases">
        <title>Draft genome sequence of Telmatospirillum siberiense 26-4b1T, an acidotolerant peatland alphaproteobacterium potentially involved in sulfur cycling.</title>
        <authorList>
            <person name="Hausmann B."/>
            <person name="Pjevac P."/>
            <person name="Schreck K."/>
            <person name="Herbold C.W."/>
            <person name="Daims H."/>
            <person name="Wagner M."/>
            <person name="Pester M."/>
            <person name="Loy A."/>
        </authorList>
    </citation>
    <scope>NUCLEOTIDE SEQUENCE [LARGE SCALE GENOMIC DNA]</scope>
    <source>
        <strain evidence="7">26-4b1</strain>
    </source>
</reference>
<evidence type="ECO:0000256" key="5">
    <source>
        <dbReference type="SAM" id="Phobius"/>
    </source>
</evidence>
<comment type="subcellular location">
    <subcellularLocation>
        <location evidence="1">Membrane</location>
        <topology evidence="1">Multi-pass membrane protein</topology>
    </subcellularLocation>
</comment>
<protein>
    <recommendedName>
        <fullName evidence="8">DUF697 domain-containing protein</fullName>
    </recommendedName>
</protein>
<dbReference type="Pfam" id="PF05128">
    <property type="entry name" value="DUF697"/>
    <property type="match status" value="1"/>
</dbReference>
<feature type="transmembrane region" description="Helical" evidence="5">
    <location>
        <begin position="77"/>
        <end position="95"/>
    </location>
</feature>
<dbReference type="RefSeq" id="WP_101252892.1">
    <property type="nucleotide sequence ID" value="NZ_PIUM01000035.1"/>
</dbReference>
<keyword evidence="3 5" id="KW-1133">Transmembrane helix</keyword>
<dbReference type="OrthoDB" id="980719at2"/>
<evidence type="ECO:0000313" key="6">
    <source>
        <dbReference type="EMBL" id="PKU22233.1"/>
    </source>
</evidence>
<evidence type="ECO:0000256" key="1">
    <source>
        <dbReference type="ARBA" id="ARBA00004141"/>
    </source>
</evidence>
<comment type="caution">
    <text evidence="6">The sequence shown here is derived from an EMBL/GenBank/DDBJ whole genome shotgun (WGS) entry which is preliminary data.</text>
</comment>
<keyword evidence="2 5" id="KW-0812">Transmembrane</keyword>
<keyword evidence="7" id="KW-1185">Reference proteome</keyword>
<gene>
    <name evidence="6" type="ORF">CWS72_22455</name>
</gene>
<dbReference type="EMBL" id="PIUM01000035">
    <property type="protein sequence ID" value="PKU22233.1"/>
    <property type="molecule type" value="Genomic_DNA"/>
</dbReference>
<organism evidence="6 7">
    <name type="scientific">Telmatospirillum siberiense</name>
    <dbReference type="NCBI Taxonomy" id="382514"/>
    <lineage>
        <taxon>Bacteria</taxon>
        <taxon>Pseudomonadati</taxon>
        <taxon>Pseudomonadota</taxon>
        <taxon>Alphaproteobacteria</taxon>
        <taxon>Rhodospirillales</taxon>
        <taxon>Rhodospirillaceae</taxon>
        <taxon>Telmatospirillum</taxon>
    </lineage>
</organism>
<feature type="transmembrane region" description="Helical" evidence="5">
    <location>
        <begin position="34"/>
        <end position="56"/>
    </location>
</feature>
<evidence type="ECO:0000256" key="2">
    <source>
        <dbReference type="ARBA" id="ARBA00022692"/>
    </source>
</evidence>
<dbReference type="AlphaFoldDB" id="A0A2N3PP82"/>
<evidence type="ECO:0008006" key="8">
    <source>
        <dbReference type="Google" id="ProtNLM"/>
    </source>
</evidence>
<feature type="transmembrane region" description="Helical" evidence="5">
    <location>
        <begin position="107"/>
        <end position="128"/>
    </location>
</feature>
<name>A0A2N3PP82_9PROT</name>
<sequence>MPQEQTAPPPTGHTQTSDLMRQRLRADACIRTHVIAAMGFGLIPSAVVDIVVISGIETKMIRDLAGLYGLSVPHRLVAYKLLLSLIGGVGVIYFSNKMEAALKGLPLVGYALYYGAFSITGGAAVYAVGKTFQKHYETGETFLESGNDVVRAYFKSKFREGKQFVPSLLGPTRLPAAGV</sequence>